<name>A0ABN2Z547_9ACTN</name>
<dbReference type="PANTHER" id="PTHR12598">
    <property type="entry name" value="COPPER HOMEOSTASIS PROTEIN CUTC"/>
    <property type="match status" value="1"/>
</dbReference>
<accession>A0ABN2Z547</accession>
<sequence length="241" mass="25325">MSEALLEVTVLHPRDVPGAQEGGADRLHLVAAGADAVLSPEPGVVSSVCRETELPVFVLLRLNDSWTTTGGELTRLVGLAEDYLGCGAAGVSFGFLDADLEIDAEVCTHLATSLPGVPWTFHEAVDATLDPRRSWRRLLGLPGLVAVRSAGSPQGLSVGYDDLLATAADPQVARLLMPGGGLLAEQVPWFVRAGVSMFHLGPQVRPGGSLKSYVDAGHVRSWRLLLDSAVERAAGSVSSTR</sequence>
<evidence type="ECO:0000256" key="2">
    <source>
        <dbReference type="ARBA" id="ARBA00019014"/>
    </source>
</evidence>
<dbReference type="PANTHER" id="PTHR12598:SF0">
    <property type="entry name" value="COPPER HOMEOSTASIS PROTEIN CUTC HOMOLOG"/>
    <property type="match status" value="1"/>
</dbReference>
<gene>
    <name evidence="3" type="ORF">GCM10009844_03610</name>
</gene>
<keyword evidence="4" id="KW-1185">Reference proteome</keyword>
<comment type="similarity">
    <text evidence="1">Belongs to the CutC family.</text>
</comment>
<dbReference type="InterPro" id="IPR036822">
    <property type="entry name" value="CutC-like_dom_sf"/>
</dbReference>
<comment type="caution">
    <text evidence="3">The sequence shown here is derived from an EMBL/GenBank/DDBJ whole genome shotgun (WGS) entry which is preliminary data.</text>
</comment>
<dbReference type="RefSeq" id="WP_344146668.1">
    <property type="nucleotide sequence ID" value="NZ_BAAAQR010000001.1"/>
</dbReference>
<dbReference type="SUPFAM" id="SSF110395">
    <property type="entry name" value="CutC-like"/>
    <property type="match status" value="1"/>
</dbReference>
<dbReference type="EMBL" id="BAAAQR010000001">
    <property type="protein sequence ID" value="GAA2136969.1"/>
    <property type="molecule type" value="Genomic_DNA"/>
</dbReference>
<evidence type="ECO:0000313" key="3">
    <source>
        <dbReference type="EMBL" id="GAA2136969.1"/>
    </source>
</evidence>
<dbReference type="Proteomes" id="UP001501771">
    <property type="component" value="Unassembled WGS sequence"/>
</dbReference>
<proteinExistence type="inferred from homology"/>
<organism evidence="3 4">
    <name type="scientific">Nocardioides koreensis</name>
    <dbReference type="NCBI Taxonomy" id="433651"/>
    <lineage>
        <taxon>Bacteria</taxon>
        <taxon>Bacillati</taxon>
        <taxon>Actinomycetota</taxon>
        <taxon>Actinomycetes</taxon>
        <taxon>Propionibacteriales</taxon>
        <taxon>Nocardioidaceae</taxon>
        <taxon>Nocardioides</taxon>
    </lineage>
</organism>
<evidence type="ECO:0000256" key="1">
    <source>
        <dbReference type="ARBA" id="ARBA00007768"/>
    </source>
</evidence>
<reference evidence="3 4" key="1">
    <citation type="journal article" date="2019" name="Int. J. Syst. Evol. Microbiol.">
        <title>The Global Catalogue of Microorganisms (GCM) 10K type strain sequencing project: providing services to taxonomists for standard genome sequencing and annotation.</title>
        <authorList>
            <consortium name="The Broad Institute Genomics Platform"/>
            <consortium name="The Broad Institute Genome Sequencing Center for Infectious Disease"/>
            <person name="Wu L."/>
            <person name="Ma J."/>
        </authorList>
    </citation>
    <scope>NUCLEOTIDE SEQUENCE [LARGE SCALE GENOMIC DNA]</scope>
    <source>
        <strain evidence="3 4">JCM 16022</strain>
    </source>
</reference>
<dbReference type="Gene3D" id="3.20.20.380">
    <property type="entry name" value="Copper homeostasis (CutC) domain"/>
    <property type="match status" value="1"/>
</dbReference>
<protein>
    <recommendedName>
        <fullName evidence="2">Copper homeostasis protein cutC homolog</fullName>
    </recommendedName>
</protein>
<dbReference type="InterPro" id="IPR005627">
    <property type="entry name" value="CutC-like"/>
</dbReference>
<evidence type="ECO:0000313" key="4">
    <source>
        <dbReference type="Proteomes" id="UP001501771"/>
    </source>
</evidence>
<dbReference type="Pfam" id="PF03932">
    <property type="entry name" value="CutC"/>
    <property type="match status" value="1"/>
</dbReference>